<evidence type="ECO:0008006" key="5">
    <source>
        <dbReference type="Google" id="ProtNLM"/>
    </source>
</evidence>
<evidence type="ECO:0000256" key="2">
    <source>
        <dbReference type="SAM" id="SignalP"/>
    </source>
</evidence>
<dbReference type="RefSeq" id="WP_169464647.1">
    <property type="nucleotide sequence ID" value="NZ_JABBGG010000003.1"/>
</dbReference>
<feature type="chain" id="PRO_5032409093" description="DUF3300 domain-containing protein" evidence="2">
    <location>
        <begin position="21"/>
        <end position="184"/>
    </location>
</feature>
<organism evidence="3 4">
    <name type="scientific">Massilia polaris</name>
    <dbReference type="NCBI Taxonomy" id="2728846"/>
    <lineage>
        <taxon>Bacteria</taxon>
        <taxon>Pseudomonadati</taxon>
        <taxon>Pseudomonadota</taxon>
        <taxon>Betaproteobacteria</taxon>
        <taxon>Burkholderiales</taxon>
        <taxon>Oxalobacteraceae</taxon>
        <taxon>Telluria group</taxon>
        <taxon>Massilia</taxon>
    </lineage>
</organism>
<feature type="compositionally biased region" description="Basic and acidic residues" evidence="1">
    <location>
        <begin position="137"/>
        <end position="161"/>
    </location>
</feature>
<dbReference type="Proteomes" id="UP000583752">
    <property type="component" value="Unassembled WGS sequence"/>
</dbReference>
<comment type="caution">
    <text evidence="3">The sequence shown here is derived from an EMBL/GenBank/DDBJ whole genome shotgun (WGS) entry which is preliminary data.</text>
</comment>
<evidence type="ECO:0000313" key="3">
    <source>
        <dbReference type="EMBL" id="NML60941.1"/>
    </source>
</evidence>
<dbReference type="AlphaFoldDB" id="A0A848HM21"/>
<feature type="signal peptide" evidence="2">
    <location>
        <begin position="1"/>
        <end position="20"/>
    </location>
</feature>
<feature type="region of interest" description="Disordered" evidence="1">
    <location>
        <begin position="136"/>
        <end position="184"/>
    </location>
</feature>
<name>A0A848HM21_9BURK</name>
<keyword evidence="4" id="KW-1185">Reference proteome</keyword>
<keyword evidence="2" id="KW-0732">Signal</keyword>
<protein>
    <recommendedName>
        <fullName evidence="5">DUF3300 domain-containing protein</fullName>
    </recommendedName>
</protein>
<accession>A0A848HM21</accession>
<gene>
    <name evidence="3" type="ORF">HHL21_07560</name>
</gene>
<proteinExistence type="predicted"/>
<feature type="compositionally biased region" description="Basic residues" evidence="1">
    <location>
        <begin position="162"/>
        <end position="178"/>
    </location>
</feature>
<sequence length="184" mass="21799">MKKFLIGAALLAAAAAPAFAETRVSINIGDPGFFGMIDNRGYAPPPVYIHQPVIIERVRYHQEPVYVRAPLKHRRHWRQWCNRYDACGVPVLFVRDDWYSDTYAPRVRKVYRDRPRPVVEHVVYRDAPRPYVVQKVVYRDRDHHHGRRDRDDRHDRNDRDHGKGKHHDKHHDKGHGRGHGRDRD</sequence>
<dbReference type="EMBL" id="JABBGG010000003">
    <property type="protein sequence ID" value="NML60941.1"/>
    <property type="molecule type" value="Genomic_DNA"/>
</dbReference>
<evidence type="ECO:0000313" key="4">
    <source>
        <dbReference type="Proteomes" id="UP000583752"/>
    </source>
</evidence>
<evidence type="ECO:0000256" key="1">
    <source>
        <dbReference type="SAM" id="MobiDB-lite"/>
    </source>
</evidence>
<reference evidence="3 4" key="1">
    <citation type="submission" date="2020-04" db="EMBL/GenBank/DDBJ databases">
        <title>Massilia sp. RP-1-19 isolated from soil.</title>
        <authorList>
            <person name="Dahal R.H."/>
        </authorList>
    </citation>
    <scope>NUCLEOTIDE SEQUENCE [LARGE SCALE GENOMIC DNA]</scope>
    <source>
        <strain evidence="3 4">RP-1-19</strain>
    </source>
</reference>